<name>A0AAE0IX65_9PEZI</name>
<reference evidence="2" key="1">
    <citation type="journal article" date="2023" name="Mol. Phylogenet. Evol.">
        <title>Genome-scale phylogeny and comparative genomics of the fungal order Sordariales.</title>
        <authorList>
            <person name="Hensen N."/>
            <person name="Bonometti L."/>
            <person name="Westerberg I."/>
            <person name="Brannstrom I.O."/>
            <person name="Guillou S."/>
            <person name="Cros-Aarteil S."/>
            <person name="Calhoun S."/>
            <person name="Haridas S."/>
            <person name="Kuo A."/>
            <person name="Mondo S."/>
            <person name="Pangilinan J."/>
            <person name="Riley R."/>
            <person name="LaButti K."/>
            <person name="Andreopoulos B."/>
            <person name="Lipzen A."/>
            <person name="Chen C."/>
            <person name="Yan M."/>
            <person name="Daum C."/>
            <person name="Ng V."/>
            <person name="Clum A."/>
            <person name="Steindorff A."/>
            <person name="Ohm R.A."/>
            <person name="Martin F."/>
            <person name="Silar P."/>
            <person name="Natvig D.O."/>
            <person name="Lalanne C."/>
            <person name="Gautier V."/>
            <person name="Ament-Velasquez S.L."/>
            <person name="Kruys A."/>
            <person name="Hutchinson M.I."/>
            <person name="Powell A.J."/>
            <person name="Barry K."/>
            <person name="Miller A.N."/>
            <person name="Grigoriev I.V."/>
            <person name="Debuchy R."/>
            <person name="Gladieux P."/>
            <person name="Hiltunen Thoren M."/>
            <person name="Johannesson H."/>
        </authorList>
    </citation>
    <scope>NUCLEOTIDE SEQUENCE</scope>
    <source>
        <strain evidence="2">SMH4131-1</strain>
    </source>
</reference>
<dbReference type="PANTHER" id="PTHR47199">
    <property type="entry name" value="PHOTOSYSTEM II STABILITY/ASSEMBLY FACTOR HCF136, CHLOROPLASTIC"/>
    <property type="match status" value="1"/>
</dbReference>
<dbReference type="InterPro" id="IPR015943">
    <property type="entry name" value="WD40/YVTN_repeat-like_dom_sf"/>
</dbReference>
<feature type="signal peptide" evidence="1">
    <location>
        <begin position="1"/>
        <end position="18"/>
    </location>
</feature>
<evidence type="ECO:0000313" key="2">
    <source>
        <dbReference type="EMBL" id="KAK3332951.1"/>
    </source>
</evidence>
<gene>
    <name evidence="2" type="ORF">B0T19DRAFT_113814</name>
</gene>
<dbReference type="SUPFAM" id="SSF110296">
    <property type="entry name" value="Oligoxyloglucan reducing end-specific cellobiohydrolase"/>
    <property type="match status" value="1"/>
</dbReference>
<reference evidence="2" key="2">
    <citation type="submission" date="2023-06" db="EMBL/GenBank/DDBJ databases">
        <authorList>
            <consortium name="Lawrence Berkeley National Laboratory"/>
            <person name="Haridas S."/>
            <person name="Hensen N."/>
            <person name="Bonometti L."/>
            <person name="Westerberg I."/>
            <person name="Brannstrom I.O."/>
            <person name="Guillou S."/>
            <person name="Cros-Aarteil S."/>
            <person name="Calhoun S."/>
            <person name="Kuo A."/>
            <person name="Mondo S."/>
            <person name="Pangilinan J."/>
            <person name="Riley R."/>
            <person name="Labutti K."/>
            <person name="Andreopoulos B."/>
            <person name="Lipzen A."/>
            <person name="Chen C."/>
            <person name="Yanf M."/>
            <person name="Daum C."/>
            <person name="Ng V."/>
            <person name="Clum A."/>
            <person name="Steindorff A."/>
            <person name="Ohm R."/>
            <person name="Martin F."/>
            <person name="Silar P."/>
            <person name="Natvig D."/>
            <person name="Lalanne C."/>
            <person name="Gautier V."/>
            <person name="Ament-Velasquez S.L."/>
            <person name="Kruys A."/>
            <person name="Hutchinson M.I."/>
            <person name="Powell A.J."/>
            <person name="Barry K."/>
            <person name="Miller A.N."/>
            <person name="Grigoriev I.V."/>
            <person name="Debuchy R."/>
            <person name="Gladieux P."/>
            <person name="Thoren M.H."/>
            <person name="Johannesson H."/>
        </authorList>
    </citation>
    <scope>NUCLEOTIDE SEQUENCE</scope>
    <source>
        <strain evidence="2">SMH4131-1</strain>
    </source>
</reference>
<organism evidence="2 3">
    <name type="scientific">Cercophora scortea</name>
    <dbReference type="NCBI Taxonomy" id="314031"/>
    <lineage>
        <taxon>Eukaryota</taxon>
        <taxon>Fungi</taxon>
        <taxon>Dikarya</taxon>
        <taxon>Ascomycota</taxon>
        <taxon>Pezizomycotina</taxon>
        <taxon>Sordariomycetes</taxon>
        <taxon>Sordariomycetidae</taxon>
        <taxon>Sordariales</taxon>
        <taxon>Lasiosphaeriaceae</taxon>
        <taxon>Cercophora</taxon>
    </lineage>
</organism>
<dbReference type="AlphaFoldDB" id="A0AAE0IX65"/>
<keyword evidence="3" id="KW-1185">Reference proteome</keyword>
<keyword evidence="1" id="KW-0732">Signal</keyword>
<dbReference type="CDD" id="cd15482">
    <property type="entry name" value="Sialidase_non-viral"/>
    <property type="match status" value="1"/>
</dbReference>
<sequence length="354" mass="36617">MKILSLPLALALAAPTIASPLSPRASPPPWTILPTATRQQFRGLSAISPTTAWAAGTNTTILRTTDSGLTWTSVGPTLSPNDTNKPLEFRDIEAFSPLSAVALSIGEGAASRIYTTSDGGASWTNVFTNSDPAAFYDCMAFDGPLRGMAVSDPVGGKFRLLRTDDGGESWEVVSGDGMPAALSGEFGFAASGTCLEARAGRWYIASGGPGSSRVFRSSDKDGLIWEVAESGIVSGEAAGVYSVQFRDGRNGIVVGGDYTAPGARVNVSSWTADGGETWSVSREFPGGYRSGSAWVPGRCGTAIAVGPTGSDFTVDGGKTWRGFDNGSFDSVVCVTGGVCWASGQRGRIGRLVLG</sequence>
<proteinExistence type="predicted"/>
<accession>A0AAE0IX65</accession>
<feature type="chain" id="PRO_5042192484" evidence="1">
    <location>
        <begin position="19"/>
        <end position="354"/>
    </location>
</feature>
<evidence type="ECO:0000256" key="1">
    <source>
        <dbReference type="SAM" id="SignalP"/>
    </source>
</evidence>
<dbReference type="Proteomes" id="UP001286456">
    <property type="component" value="Unassembled WGS sequence"/>
</dbReference>
<dbReference type="Gene3D" id="2.130.10.10">
    <property type="entry name" value="YVTN repeat-like/Quinoprotein amine dehydrogenase"/>
    <property type="match status" value="1"/>
</dbReference>
<evidence type="ECO:0000313" key="3">
    <source>
        <dbReference type="Proteomes" id="UP001286456"/>
    </source>
</evidence>
<comment type="caution">
    <text evidence="2">The sequence shown here is derived from an EMBL/GenBank/DDBJ whole genome shotgun (WGS) entry which is preliminary data.</text>
</comment>
<dbReference type="Gene3D" id="2.120.10.10">
    <property type="match status" value="1"/>
</dbReference>
<dbReference type="EMBL" id="JAUEPO010000002">
    <property type="protein sequence ID" value="KAK3332951.1"/>
    <property type="molecule type" value="Genomic_DNA"/>
</dbReference>
<dbReference type="PANTHER" id="PTHR47199:SF2">
    <property type="entry name" value="PHOTOSYSTEM II STABILITY_ASSEMBLY FACTOR HCF136, CHLOROPLASTIC"/>
    <property type="match status" value="1"/>
</dbReference>
<protein>
    <submittedName>
        <fullName evidence="2">Oxidoreductase</fullName>
    </submittedName>
</protein>